<keyword evidence="1" id="KW-0808">Transferase</keyword>
<dbReference type="CDD" id="cd02440">
    <property type="entry name" value="AdoMet_MTases"/>
    <property type="match status" value="1"/>
</dbReference>
<dbReference type="RefSeq" id="WP_241345857.1">
    <property type="nucleotide sequence ID" value="NZ_JAKZGP010000001.1"/>
</dbReference>
<dbReference type="Proteomes" id="UP001165489">
    <property type="component" value="Unassembled WGS sequence"/>
</dbReference>
<gene>
    <name evidence="1" type="ORF">MM239_00800</name>
</gene>
<accession>A0ABS9UVT7</accession>
<evidence type="ECO:0000313" key="1">
    <source>
        <dbReference type="EMBL" id="MCH7407918.1"/>
    </source>
</evidence>
<proteinExistence type="predicted"/>
<name>A0ABS9UVT7_9BACT</name>
<keyword evidence="2" id="KW-1185">Reference proteome</keyword>
<dbReference type="Gene3D" id="3.40.50.150">
    <property type="entry name" value="Vaccinia Virus protein VP39"/>
    <property type="match status" value="1"/>
</dbReference>
<dbReference type="InterPro" id="IPR029063">
    <property type="entry name" value="SAM-dependent_MTases_sf"/>
</dbReference>
<sequence length="295" mass="34041">MYQKLTKCPLCLSGHFHVFKTIKDHAVSEETFTLCKCEDCKLIFTNPRPSENDIGKYYQFDNYVSHKDKGNNLINLIYKQVRKITLKTKIGWIKEYTPSKGSLLDYGCGTGYFLKEAKVNGWNVSGIEPNQDARAIANKFDINVFDSIEKLDDNNRYDTITLFHVLEHIHNLNSTIENLIQKLNYNGLLFIAVPNHQSHDANAYQENWAAWDVPRHLYHFDQVSMQNFASIHQLEIIAQKPMLFDSYYVSLLSASYDSKNKILAPLNAFMNGWKSNATAKSDNNYSSIMFILKKK</sequence>
<dbReference type="GO" id="GO:0032259">
    <property type="term" value="P:methylation"/>
    <property type="evidence" value="ECO:0007669"/>
    <property type="project" value="UniProtKB-KW"/>
</dbReference>
<protein>
    <submittedName>
        <fullName evidence="1">Class I SAM-dependent methyltransferase</fullName>
    </submittedName>
</protein>
<dbReference type="Pfam" id="PF13489">
    <property type="entry name" value="Methyltransf_23"/>
    <property type="match status" value="1"/>
</dbReference>
<dbReference type="SUPFAM" id="SSF53335">
    <property type="entry name" value="S-adenosyl-L-methionine-dependent methyltransferases"/>
    <property type="match status" value="1"/>
</dbReference>
<evidence type="ECO:0000313" key="2">
    <source>
        <dbReference type="Proteomes" id="UP001165489"/>
    </source>
</evidence>
<organism evidence="1 2">
    <name type="scientific">Belliella filtrata</name>
    <dbReference type="NCBI Taxonomy" id="2923435"/>
    <lineage>
        <taxon>Bacteria</taxon>
        <taxon>Pseudomonadati</taxon>
        <taxon>Bacteroidota</taxon>
        <taxon>Cytophagia</taxon>
        <taxon>Cytophagales</taxon>
        <taxon>Cyclobacteriaceae</taxon>
        <taxon>Belliella</taxon>
    </lineage>
</organism>
<reference evidence="1" key="1">
    <citation type="submission" date="2022-03" db="EMBL/GenBank/DDBJ databases">
        <title>De novo assembled genomes of Belliella spp. (Cyclobacteriaceae) strains.</title>
        <authorList>
            <person name="Szabo A."/>
            <person name="Korponai K."/>
            <person name="Felfoldi T."/>
        </authorList>
    </citation>
    <scope>NUCLEOTIDE SEQUENCE</scope>
    <source>
        <strain evidence="1">DSM 111904</strain>
    </source>
</reference>
<dbReference type="GO" id="GO:0008168">
    <property type="term" value="F:methyltransferase activity"/>
    <property type="evidence" value="ECO:0007669"/>
    <property type="project" value="UniProtKB-KW"/>
</dbReference>
<dbReference type="EMBL" id="JAKZGP010000001">
    <property type="protein sequence ID" value="MCH7407918.1"/>
    <property type="molecule type" value="Genomic_DNA"/>
</dbReference>
<dbReference type="PANTHER" id="PTHR43861">
    <property type="entry name" value="TRANS-ACONITATE 2-METHYLTRANSFERASE-RELATED"/>
    <property type="match status" value="1"/>
</dbReference>
<keyword evidence="1" id="KW-0489">Methyltransferase</keyword>
<comment type="caution">
    <text evidence="1">The sequence shown here is derived from an EMBL/GenBank/DDBJ whole genome shotgun (WGS) entry which is preliminary data.</text>
</comment>